<feature type="region of interest" description="Disordered" evidence="1">
    <location>
        <begin position="40"/>
        <end position="60"/>
    </location>
</feature>
<sequence>MSSAGTKHLDHVKQLEAVTQLLQSAKTTLDRVARTVHSVQAETRASKQKNVETRPVHQGREPKLKSGVLDLDGTGLFGCDGEDIEVTDNDGQELTRRKCEVQATSRRVAVDVLGEAKNKAEQFIERQSGHDWSRYRAEKLERSTSSPPSHMGMPCFLRGKGPIGGRWLDMGWDVLPGLIWVHGLDLDGKDGRDPSAGSFCPRLRQPAVRQDLDGPTVSMLCQQLMDLQRNVAVLAEKVDLLSQPAVQVHSSMMVTGDSAWGKHRNPSGASLEPGAGSTAALGRGRPQDWLRRLQPNDEAVDFGAFGAATERISDAVNAGVASIQGFSSSSKRMATNIASGISEKITASGGRLTSSFG</sequence>
<comment type="caution">
    <text evidence="2">The sequence shown here is derived from an EMBL/GenBank/DDBJ whole genome shotgun (WGS) entry which is preliminary data.</text>
</comment>
<proteinExistence type="predicted"/>
<evidence type="ECO:0000256" key="1">
    <source>
        <dbReference type="SAM" id="MobiDB-lite"/>
    </source>
</evidence>
<protein>
    <submittedName>
        <fullName evidence="2">Uncharacterized protein</fullName>
    </submittedName>
</protein>
<dbReference type="CDD" id="cd16913">
    <property type="entry name" value="YkuD_like"/>
    <property type="match status" value="1"/>
</dbReference>
<evidence type="ECO:0000313" key="2">
    <source>
        <dbReference type="EMBL" id="CAK0832459.1"/>
    </source>
</evidence>
<feature type="region of interest" description="Disordered" evidence="1">
    <location>
        <begin position="262"/>
        <end position="282"/>
    </location>
</feature>
<dbReference type="InterPro" id="IPR005490">
    <property type="entry name" value="LD_TPept_cat_dom"/>
</dbReference>
<organism evidence="2 3">
    <name type="scientific">Prorocentrum cordatum</name>
    <dbReference type="NCBI Taxonomy" id="2364126"/>
    <lineage>
        <taxon>Eukaryota</taxon>
        <taxon>Sar</taxon>
        <taxon>Alveolata</taxon>
        <taxon>Dinophyceae</taxon>
        <taxon>Prorocentrales</taxon>
        <taxon>Prorocentraceae</taxon>
        <taxon>Prorocentrum</taxon>
    </lineage>
</organism>
<dbReference type="EMBL" id="CAUYUJ010011714">
    <property type="protein sequence ID" value="CAK0832459.1"/>
    <property type="molecule type" value="Genomic_DNA"/>
</dbReference>
<reference evidence="2" key="1">
    <citation type="submission" date="2023-10" db="EMBL/GenBank/DDBJ databases">
        <authorList>
            <person name="Chen Y."/>
            <person name="Shah S."/>
            <person name="Dougan E. K."/>
            <person name="Thang M."/>
            <person name="Chan C."/>
        </authorList>
    </citation>
    <scope>NUCLEOTIDE SEQUENCE [LARGE SCALE GENOMIC DNA]</scope>
</reference>
<name>A0ABN9SKZ2_9DINO</name>
<evidence type="ECO:0000313" key="3">
    <source>
        <dbReference type="Proteomes" id="UP001189429"/>
    </source>
</evidence>
<gene>
    <name evidence="2" type="ORF">PCOR1329_LOCUS30471</name>
</gene>
<accession>A0ABN9SKZ2</accession>
<feature type="compositionally biased region" description="Basic and acidic residues" evidence="1">
    <location>
        <begin position="49"/>
        <end position="60"/>
    </location>
</feature>
<dbReference type="Proteomes" id="UP001189429">
    <property type="component" value="Unassembled WGS sequence"/>
</dbReference>
<keyword evidence="3" id="KW-1185">Reference proteome</keyword>